<evidence type="ECO:0000259" key="5">
    <source>
        <dbReference type="PROSITE" id="PS50931"/>
    </source>
</evidence>
<dbReference type="InterPro" id="IPR050950">
    <property type="entry name" value="HTH-type_LysR_regulators"/>
</dbReference>
<dbReference type="InterPro" id="IPR000847">
    <property type="entry name" value="LysR_HTH_N"/>
</dbReference>
<dbReference type="GO" id="GO:0005829">
    <property type="term" value="C:cytosol"/>
    <property type="evidence" value="ECO:0007669"/>
    <property type="project" value="TreeGrafter"/>
</dbReference>
<dbReference type="Pfam" id="PF03466">
    <property type="entry name" value="LysR_substrate"/>
    <property type="match status" value="1"/>
</dbReference>
<keyword evidence="4" id="KW-0804">Transcription</keyword>
<evidence type="ECO:0000313" key="6">
    <source>
        <dbReference type="EMBL" id="PZF77808.1"/>
    </source>
</evidence>
<dbReference type="RefSeq" id="WP_111196556.1">
    <property type="nucleotide sequence ID" value="NZ_QKVK01000002.1"/>
</dbReference>
<organism evidence="6 7">
    <name type="scientific">Aestuariivirga litoralis</name>
    <dbReference type="NCBI Taxonomy" id="2650924"/>
    <lineage>
        <taxon>Bacteria</taxon>
        <taxon>Pseudomonadati</taxon>
        <taxon>Pseudomonadota</taxon>
        <taxon>Alphaproteobacteria</taxon>
        <taxon>Hyphomicrobiales</taxon>
        <taxon>Aestuariivirgaceae</taxon>
        <taxon>Aestuariivirga</taxon>
    </lineage>
</organism>
<evidence type="ECO:0000256" key="2">
    <source>
        <dbReference type="ARBA" id="ARBA00023015"/>
    </source>
</evidence>
<dbReference type="PANTHER" id="PTHR30419:SF30">
    <property type="entry name" value="LYSR FAMILY TRANSCRIPTIONAL REGULATOR"/>
    <property type="match status" value="1"/>
</dbReference>
<dbReference type="Gene3D" id="3.40.190.290">
    <property type="match status" value="1"/>
</dbReference>
<dbReference type="InterPro" id="IPR005119">
    <property type="entry name" value="LysR_subst-bd"/>
</dbReference>
<dbReference type="AlphaFoldDB" id="A0A2W2BCA4"/>
<dbReference type="PROSITE" id="PS50931">
    <property type="entry name" value="HTH_LYSR"/>
    <property type="match status" value="1"/>
</dbReference>
<name>A0A2W2BCA4_9HYPH</name>
<dbReference type="GO" id="GO:0003700">
    <property type="term" value="F:DNA-binding transcription factor activity"/>
    <property type="evidence" value="ECO:0007669"/>
    <property type="project" value="InterPro"/>
</dbReference>
<dbReference type="PANTHER" id="PTHR30419">
    <property type="entry name" value="HTH-TYPE TRANSCRIPTIONAL REGULATOR YBHD"/>
    <property type="match status" value="1"/>
</dbReference>
<accession>A0A2W2BCA4</accession>
<dbReference type="SUPFAM" id="SSF46785">
    <property type="entry name" value="Winged helix' DNA-binding domain"/>
    <property type="match status" value="1"/>
</dbReference>
<gene>
    <name evidence="6" type="ORF">DK847_05110</name>
</gene>
<evidence type="ECO:0000313" key="7">
    <source>
        <dbReference type="Proteomes" id="UP000248795"/>
    </source>
</evidence>
<feature type="domain" description="HTH lysR-type" evidence="5">
    <location>
        <begin position="14"/>
        <end position="65"/>
    </location>
</feature>
<dbReference type="EMBL" id="QKVK01000002">
    <property type="protein sequence ID" value="PZF77808.1"/>
    <property type="molecule type" value="Genomic_DNA"/>
</dbReference>
<reference evidence="7" key="1">
    <citation type="submission" date="2018-06" db="EMBL/GenBank/DDBJ databases">
        <title>Aestuariibacter litoralis strain KCTC 52945T.</title>
        <authorList>
            <person name="Li X."/>
            <person name="Salam N."/>
            <person name="Li J.-L."/>
            <person name="Chen Y.-M."/>
            <person name="Yang Z.-W."/>
            <person name="Zhang L.-Y."/>
            <person name="Han M.-X."/>
            <person name="Xiao M."/>
            <person name="Li W.-J."/>
        </authorList>
    </citation>
    <scope>NUCLEOTIDE SEQUENCE [LARGE SCALE GENOMIC DNA]</scope>
    <source>
        <strain evidence="7">KCTC 52945</strain>
    </source>
</reference>
<dbReference type="Gene3D" id="1.10.10.10">
    <property type="entry name" value="Winged helix-like DNA-binding domain superfamily/Winged helix DNA-binding domain"/>
    <property type="match status" value="1"/>
</dbReference>
<proteinExistence type="inferred from homology"/>
<dbReference type="Proteomes" id="UP000248795">
    <property type="component" value="Unassembled WGS sequence"/>
</dbReference>
<protein>
    <submittedName>
        <fullName evidence="6">LysR family transcriptional regulator</fullName>
    </submittedName>
</protein>
<dbReference type="InterPro" id="IPR036390">
    <property type="entry name" value="WH_DNA-bd_sf"/>
</dbReference>
<dbReference type="GO" id="GO:0003677">
    <property type="term" value="F:DNA binding"/>
    <property type="evidence" value="ECO:0007669"/>
    <property type="project" value="UniProtKB-KW"/>
</dbReference>
<evidence type="ECO:0000256" key="3">
    <source>
        <dbReference type="ARBA" id="ARBA00023125"/>
    </source>
</evidence>
<evidence type="ECO:0000256" key="4">
    <source>
        <dbReference type="ARBA" id="ARBA00023163"/>
    </source>
</evidence>
<sequence length="302" mass="32649">MAKSEPALIAISYRYFMAVAELGSVRAASRDLNVAASAISRQLILLESALGNRLFDRSGRGLKLAPAGEILLNGLRRAAQSHENTLDELAALRRLTRGLLRIATVESVSAAVLPDMLEHFMDAYPGIQVQVTVAGSEAVTQLVREHQAELAFTFNPSSLDGLEALASRDLDLGAIMAPDHPLARVRKLSLAECAEHPLAWPSAGLSLRAILDSVPTARKVRPAFECNSLRLMASLASRGSCIAFQTVIGIERELAAGELVFVPLSDKRLPVDRLRLVARAGAGPRPTVEAFMEIVQQYLRKL</sequence>
<evidence type="ECO:0000256" key="1">
    <source>
        <dbReference type="ARBA" id="ARBA00009437"/>
    </source>
</evidence>
<comment type="caution">
    <text evidence="6">The sequence shown here is derived from an EMBL/GenBank/DDBJ whole genome shotgun (WGS) entry which is preliminary data.</text>
</comment>
<keyword evidence="7" id="KW-1185">Reference proteome</keyword>
<keyword evidence="2" id="KW-0805">Transcription regulation</keyword>
<keyword evidence="3" id="KW-0238">DNA-binding</keyword>
<dbReference type="SUPFAM" id="SSF53850">
    <property type="entry name" value="Periplasmic binding protein-like II"/>
    <property type="match status" value="1"/>
</dbReference>
<dbReference type="Pfam" id="PF00126">
    <property type="entry name" value="HTH_1"/>
    <property type="match status" value="1"/>
</dbReference>
<comment type="similarity">
    <text evidence="1">Belongs to the LysR transcriptional regulatory family.</text>
</comment>
<dbReference type="InterPro" id="IPR036388">
    <property type="entry name" value="WH-like_DNA-bd_sf"/>
</dbReference>